<keyword evidence="1" id="KW-0245">EGF-like domain</keyword>
<dbReference type="Proteomes" id="UP000054047">
    <property type="component" value="Unassembled WGS sequence"/>
</dbReference>
<evidence type="ECO:0000313" key="4">
    <source>
        <dbReference type="Proteomes" id="UP000054047"/>
    </source>
</evidence>
<evidence type="ECO:0000313" key="3">
    <source>
        <dbReference type="EMBL" id="KIH54950.1"/>
    </source>
</evidence>
<gene>
    <name evidence="3" type="ORF">ANCDUO_14901</name>
</gene>
<dbReference type="PROSITE" id="PS50026">
    <property type="entry name" value="EGF_3"/>
    <property type="match status" value="1"/>
</dbReference>
<dbReference type="EMBL" id="KN738180">
    <property type="protein sequence ID" value="KIH54950.1"/>
    <property type="molecule type" value="Genomic_DNA"/>
</dbReference>
<organism evidence="3 4">
    <name type="scientific">Ancylostoma duodenale</name>
    <dbReference type="NCBI Taxonomy" id="51022"/>
    <lineage>
        <taxon>Eukaryota</taxon>
        <taxon>Metazoa</taxon>
        <taxon>Ecdysozoa</taxon>
        <taxon>Nematoda</taxon>
        <taxon>Chromadorea</taxon>
        <taxon>Rhabditida</taxon>
        <taxon>Rhabditina</taxon>
        <taxon>Rhabditomorpha</taxon>
        <taxon>Strongyloidea</taxon>
        <taxon>Ancylostomatidae</taxon>
        <taxon>Ancylostomatinae</taxon>
        <taxon>Ancylostoma</taxon>
    </lineage>
</organism>
<evidence type="ECO:0000259" key="2">
    <source>
        <dbReference type="PROSITE" id="PS50026"/>
    </source>
</evidence>
<keyword evidence="1" id="KW-1015">Disulfide bond</keyword>
<reference evidence="3 4" key="1">
    <citation type="submission" date="2013-12" db="EMBL/GenBank/DDBJ databases">
        <title>Draft genome of the parsitic nematode Ancylostoma duodenale.</title>
        <authorList>
            <person name="Mitreva M."/>
        </authorList>
    </citation>
    <scope>NUCLEOTIDE SEQUENCE [LARGE SCALE GENOMIC DNA]</scope>
    <source>
        <strain evidence="3 4">Zhejiang</strain>
    </source>
</reference>
<sequence length="239" mass="26397">MTFELVFVRDLYNLLDQIDVQSLLSLLIIGQDTYYHRKDACEPTAVEKEEGVTRENRCTSLQNGICISPEGIALCDCFPGYVGEKCDIYDPCARNPCGKTSECVAIPDETEVKGDLSAQNYRCVCGMSENIDEQNTGDTKCVYTGTGNCSRATNPCNRGECLACQHPEQERILQICTEKERKDGFSCKCVPGTSGTLCEYVNDYCEAEIVFASMESATRILLPLVSSPAIVGLCIWKEL</sequence>
<proteinExistence type="predicted"/>
<name>A0A0C2G1X4_9BILA</name>
<feature type="disulfide bond" evidence="1">
    <location>
        <begin position="189"/>
        <end position="198"/>
    </location>
</feature>
<dbReference type="OrthoDB" id="430340at2759"/>
<dbReference type="PROSITE" id="PS00022">
    <property type="entry name" value="EGF_1"/>
    <property type="match status" value="2"/>
</dbReference>
<dbReference type="InterPro" id="IPR000742">
    <property type="entry name" value="EGF"/>
</dbReference>
<dbReference type="PROSITE" id="PS01186">
    <property type="entry name" value="EGF_2"/>
    <property type="match status" value="1"/>
</dbReference>
<protein>
    <submittedName>
        <fullName evidence="3">EGF-like domain protein</fullName>
    </submittedName>
</protein>
<keyword evidence="4" id="KW-1185">Reference proteome</keyword>
<feature type="domain" description="EGF-like" evidence="2">
    <location>
        <begin position="157"/>
        <end position="199"/>
    </location>
</feature>
<dbReference type="SMART" id="SM00181">
    <property type="entry name" value="EGF"/>
    <property type="match status" value="3"/>
</dbReference>
<comment type="caution">
    <text evidence="1">Lacks conserved residue(s) required for the propagation of feature annotation.</text>
</comment>
<dbReference type="Gene3D" id="2.10.25.10">
    <property type="entry name" value="Laminin"/>
    <property type="match status" value="1"/>
</dbReference>
<evidence type="ECO:0000256" key="1">
    <source>
        <dbReference type="PROSITE-ProRule" id="PRU00076"/>
    </source>
</evidence>
<dbReference type="AlphaFoldDB" id="A0A0C2G1X4"/>
<accession>A0A0C2G1X4</accession>